<evidence type="ECO:0000259" key="1">
    <source>
        <dbReference type="Pfam" id="PF13456"/>
    </source>
</evidence>
<sequence length="176" mass="20102">MYALSEDLAMPEKSLFGTETEVAIYRSELGAGGILQDEHENMKFAFSADLGRGTNTQLELPALLMGLRKCRALGVDNIILELDSFLVINWLKDGKCRLWYLEDFWEEISGILSRINFRFQHVFREGNKAIDCLVRMRSSGCNEEWFSLEDIPISLKGILRTDRSGLTYLRKSKKVG</sequence>
<dbReference type="GeneID" id="118344003"/>
<reference evidence="3" key="1">
    <citation type="submission" date="2025-08" db="UniProtKB">
        <authorList>
            <consortium name="RefSeq"/>
        </authorList>
    </citation>
    <scope>IDENTIFICATION</scope>
    <source>
        <tissue evidence="3">Leaves</tissue>
    </source>
</reference>
<dbReference type="InterPro" id="IPR002156">
    <property type="entry name" value="RNaseH_domain"/>
</dbReference>
<dbReference type="KEGG" id="jre:118344003"/>
<dbReference type="RefSeq" id="XP_035539628.1">
    <property type="nucleotide sequence ID" value="XM_035683735.1"/>
</dbReference>
<feature type="domain" description="RNase H type-1" evidence="1">
    <location>
        <begin position="30"/>
        <end position="136"/>
    </location>
</feature>
<dbReference type="SUPFAM" id="SSF53098">
    <property type="entry name" value="Ribonuclease H-like"/>
    <property type="match status" value="1"/>
</dbReference>
<dbReference type="Gene3D" id="3.30.420.10">
    <property type="entry name" value="Ribonuclease H-like superfamily/Ribonuclease H"/>
    <property type="match status" value="1"/>
</dbReference>
<evidence type="ECO:0000313" key="3">
    <source>
        <dbReference type="RefSeq" id="XP_035539628.1"/>
    </source>
</evidence>
<dbReference type="AlphaFoldDB" id="A0A6P9E5T6"/>
<evidence type="ECO:0000313" key="2">
    <source>
        <dbReference type="Proteomes" id="UP000235220"/>
    </source>
</evidence>
<dbReference type="InterPro" id="IPR036397">
    <property type="entry name" value="RNaseH_sf"/>
</dbReference>
<name>A0A6P9E5T6_JUGRE</name>
<dbReference type="Pfam" id="PF13456">
    <property type="entry name" value="RVT_3"/>
    <property type="match status" value="1"/>
</dbReference>
<proteinExistence type="predicted"/>
<dbReference type="PANTHER" id="PTHR47723">
    <property type="entry name" value="OS05G0353850 PROTEIN"/>
    <property type="match status" value="1"/>
</dbReference>
<dbReference type="Proteomes" id="UP000235220">
    <property type="component" value="Chromosome 12"/>
</dbReference>
<dbReference type="PANTHER" id="PTHR47723:SF19">
    <property type="entry name" value="POLYNUCLEOTIDYL TRANSFERASE, RIBONUCLEASE H-LIKE SUPERFAMILY PROTEIN"/>
    <property type="match status" value="1"/>
</dbReference>
<accession>A0A6P9E5T6</accession>
<dbReference type="InterPro" id="IPR012337">
    <property type="entry name" value="RNaseH-like_sf"/>
</dbReference>
<dbReference type="InParanoid" id="A0A6P9E5T6"/>
<gene>
    <name evidence="3" type="primary">LOC118344003</name>
</gene>
<dbReference type="GO" id="GO:0004523">
    <property type="term" value="F:RNA-DNA hybrid ribonuclease activity"/>
    <property type="evidence" value="ECO:0007669"/>
    <property type="project" value="InterPro"/>
</dbReference>
<organism evidence="2 3">
    <name type="scientific">Juglans regia</name>
    <name type="common">English walnut</name>
    <dbReference type="NCBI Taxonomy" id="51240"/>
    <lineage>
        <taxon>Eukaryota</taxon>
        <taxon>Viridiplantae</taxon>
        <taxon>Streptophyta</taxon>
        <taxon>Embryophyta</taxon>
        <taxon>Tracheophyta</taxon>
        <taxon>Spermatophyta</taxon>
        <taxon>Magnoliopsida</taxon>
        <taxon>eudicotyledons</taxon>
        <taxon>Gunneridae</taxon>
        <taxon>Pentapetalae</taxon>
        <taxon>rosids</taxon>
        <taxon>fabids</taxon>
        <taxon>Fagales</taxon>
        <taxon>Juglandaceae</taxon>
        <taxon>Juglans</taxon>
    </lineage>
</organism>
<dbReference type="CDD" id="cd06222">
    <property type="entry name" value="RNase_H_like"/>
    <property type="match status" value="1"/>
</dbReference>
<dbReference type="InterPro" id="IPR053151">
    <property type="entry name" value="RNase_H-like"/>
</dbReference>
<protein>
    <submittedName>
        <fullName evidence="3">Uncharacterized protein LOC118344003</fullName>
    </submittedName>
</protein>
<dbReference type="InterPro" id="IPR044730">
    <property type="entry name" value="RNase_H-like_dom_plant"/>
</dbReference>
<keyword evidence="2" id="KW-1185">Reference proteome</keyword>
<dbReference type="OrthoDB" id="1731261at2759"/>
<dbReference type="GO" id="GO:0003676">
    <property type="term" value="F:nucleic acid binding"/>
    <property type="evidence" value="ECO:0007669"/>
    <property type="project" value="InterPro"/>
</dbReference>